<reference evidence="2" key="1">
    <citation type="submission" date="2016-08" db="EMBL/GenBank/DDBJ databases">
        <authorList>
            <person name="Seilhamer J.J."/>
        </authorList>
    </citation>
    <scope>NUCLEOTIDE SEQUENCE</scope>
    <source>
        <strain evidence="2">86</strain>
    </source>
</reference>
<accession>A0A212LR54</accession>
<proteinExistence type="predicted"/>
<gene>
    <name evidence="2" type="ORF">KL86PLE_90756</name>
</gene>
<name>A0A212LR54_9HYPH</name>
<feature type="region of interest" description="Disordered" evidence="1">
    <location>
        <begin position="54"/>
        <end position="73"/>
    </location>
</feature>
<evidence type="ECO:0000256" key="1">
    <source>
        <dbReference type="SAM" id="MobiDB-lite"/>
    </source>
</evidence>
<organism evidence="2">
    <name type="scientific">uncultured Pleomorphomonas sp</name>
    <dbReference type="NCBI Taxonomy" id="442121"/>
    <lineage>
        <taxon>Bacteria</taxon>
        <taxon>Pseudomonadati</taxon>
        <taxon>Pseudomonadota</taxon>
        <taxon>Alphaproteobacteria</taxon>
        <taxon>Hyphomicrobiales</taxon>
        <taxon>Pleomorphomonadaceae</taxon>
        <taxon>Pleomorphomonas</taxon>
        <taxon>environmental samples</taxon>
    </lineage>
</organism>
<sequence>MWHDVLHGLRGANDTFRDKWRLHFEWHFEPTRQWRSLRHRERRLHLNHIWRGGQRRERGVEGGDGQNHFSRAV</sequence>
<evidence type="ECO:0000313" key="2">
    <source>
        <dbReference type="EMBL" id="SCM80013.1"/>
    </source>
</evidence>
<protein>
    <submittedName>
        <fullName evidence="2">Uncharacterized protein</fullName>
    </submittedName>
</protein>
<dbReference type="AlphaFoldDB" id="A0A212LR54"/>
<dbReference type="EMBL" id="FMJD01000013">
    <property type="protein sequence ID" value="SCM80013.1"/>
    <property type="molecule type" value="Genomic_DNA"/>
</dbReference>